<dbReference type="EMBL" id="BMNT01000016">
    <property type="protein sequence ID" value="GGK86881.1"/>
    <property type="molecule type" value="Genomic_DNA"/>
</dbReference>
<organism evidence="1 2">
    <name type="scientific">Sphaerisporangium melleum</name>
    <dbReference type="NCBI Taxonomy" id="321316"/>
    <lineage>
        <taxon>Bacteria</taxon>
        <taxon>Bacillati</taxon>
        <taxon>Actinomycetota</taxon>
        <taxon>Actinomycetes</taxon>
        <taxon>Streptosporangiales</taxon>
        <taxon>Streptosporangiaceae</taxon>
        <taxon>Sphaerisporangium</taxon>
    </lineage>
</organism>
<proteinExistence type="predicted"/>
<gene>
    <name evidence="1" type="ORF">GCM10007964_31750</name>
</gene>
<sequence length="73" mass="7779">MQAAVVQQGAEGLRGVLPGADRRPAHLDLLHFEELAGSGELCLYLVNPAGTDSHTRILPGVRACLVNSEDTDR</sequence>
<reference evidence="1" key="2">
    <citation type="submission" date="2020-09" db="EMBL/GenBank/DDBJ databases">
        <authorList>
            <person name="Sun Q."/>
            <person name="Ohkuma M."/>
        </authorList>
    </citation>
    <scope>NUCLEOTIDE SEQUENCE</scope>
    <source>
        <strain evidence="1">JCM 13064</strain>
    </source>
</reference>
<reference evidence="1" key="1">
    <citation type="journal article" date="2014" name="Int. J. Syst. Evol. Microbiol.">
        <title>Complete genome sequence of Corynebacterium casei LMG S-19264T (=DSM 44701T), isolated from a smear-ripened cheese.</title>
        <authorList>
            <consortium name="US DOE Joint Genome Institute (JGI-PGF)"/>
            <person name="Walter F."/>
            <person name="Albersmeier A."/>
            <person name="Kalinowski J."/>
            <person name="Ruckert C."/>
        </authorList>
    </citation>
    <scope>NUCLEOTIDE SEQUENCE</scope>
    <source>
        <strain evidence="1">JCM 13064</strain>
    </source>
</reference>
<evidence type="ECO:0000313" key="1">
    <source>
        <dbReference type="EMBL" id="GGK86881.1"/>
    </source>
</evidence>
<evidence type="ECO:0000313" key="2">
    <source>
        <dbReference type="Proteomes" id="UP000645217"/>
    </source>
</evidence>
<comment type="caution">
    <text evidence="1">The sequence shown here is derived from an EMBL/GenBank/DDBJ whole genome shotgun (WGS) entry which is preliminary data.</text>
</comment>
<accession>A0A917R3L8</accession>
<protein>
    <submittedName>
        <fullName evidence="1">Uncharacterized protein</fullName>
    </submittedName>
</protein>
<dbReference type="Proteomes" id="UP000645217">
    <property type="component" value="Unassembled WGS sequence"/>
</dbReference>
<dbReference type="AlphaFoldDB" id="A0A917R3L8"/>
<keyword evidence="2" id="KW-1185">Reference proteome</keyword>
<name>A0A917R3L8_9ACTN</name>